<dbReference type="RefSeq" id="XP_002673276.1">
    <property type="nucleotide sequence ID" value="XM_002673230.1"/>
</dbReference>
<dbReference type="VEuPathDB" id="AmoebaDB:NAEGRDRAFT_71717"/>
<proteinExistence type="predicted"/>
<keyword evidence="2" id="KW-1185">Reference proteome</keyword>
<dbReference type="EMBL" id="GG738892">
    <property type="protein sequence ID" value="EFC40532.1"/>
    <property type="molecule type" value="Genomic_DNA"/>
</dbReference>
<dbReference type="AlphaFoldDB" id="D2VRV5"/>
<reference evidence="1 2" key="1">
    <citation type="journal article" date="2010" name="Cell">
        <title>The genome of Naegleria gruberi illuminates early eukaryotic versatility.</title>
        <authorList>
            <person name="Fritz-Laylin L.K."/>
            <person name="Prochnik S.E."/>
            <person name="Ginger M.L."/>
            <person name="Dacks J.B."/>
            <person name="Carpenter M.L."/>
            <person name="Field M.C."/>
            <person name="Kuo A."/>
            <person name="Paredez A."/>
            <person name="Chapman J."/>
            <person name="Pham J."/>
            <person name="Shu S."/>
            <person name="Neupane R."/>
            <person name="Cipriano M."/>
            <person name="Mancuso J."/>
            <person name="Tu H."/>
            <person name="Salamov A."/>
            <person name="Lindquist E."/>
            <person name="Shapiro H."/>
            <person name="Lucas S."/>
            <person name="Grigoriev I.V."/>
            <person name="Cande W.Z."/>
            <person name="Fulton C."/>
            <person name="Rokhsar D.S."/>
            <person name="Dawson S.C."/>
        </authorList>
    </citation>
    <scope>NUCLEOTIDE SEQUENCE [LARGE SCALE GENOMIC DNA]</scope>
    <source>
        <strain evidence="1 2">NEG-M</strain>
    </source>
</reference>
<dbReference type="KEGG" id="ngr:NAEGRDRAFT_71717"/>
<organism evidence="2">
    <name type="scientific">Naegleria gruberi</name>
    <name type="common">Amoeba</name>
    <dbReference type="NCBI Taxonomy" id="5762"/>
    <lineage>
        <taxon>Eukaryota</taxon>
        <taxon>Discoba</taxon>
        <taxon>Heterolobosea</taxon>
        <taxon>Tetramitia</taxon>
        <taxon>Eutetramitia</taxon>
        <taxon>Vahlkampfiidae</taxon>
        <taxon>Naegleria</taxon>
    </lineage>
</organism>
<dbReference type="Proteomes" id="UP000006671">
    <property type="component" value="Unassembled WGS sequence"/>
</dbReference>
<dbReference type="InParanoid" id="D2VRV5"/>
<gene>
    <name evidence="1" type="ORF">NAEGRDRAFT_71717</name>
</gene>
<sequence length="344" mass="39268">MPLPFNFYITKDVNESMKTCFNRDLLEKYIEIYETKCERESFMLERNALYWSIQALCNQSCGKSNLSEECAMKSRNFLSKSFNPSFILVSYTHLNLGLFEIGRGNMELSNFHLHCCKFGNLVNQSRLKRTISFLEQFSFGEMDALNFASRLPSVFEFICGITLSSQLVTLLQQKITKENCNEIINTGSEIVKLCISTILSRNTDSNSEDSPSNSFEFTQTLLIEGLKLGVYVSSLSRTDLIEECSLRITYLCETDSFNHCSLFSIPFIVMATRVNLQVVKGIKNGSRMNNQISFGELGILQPIDYYEILQRNQNALNLLNSRFSLVSVVHGKLMKSLDEILSNR</sequence>
<evidence type="ECO:0000313" key="1">
    <source>
        <dbReference type="EMBL" id="EFC40532.1"/>
    </source>
</evidence>
<accession>D2VRV5</accession>
<name>D2VRV5_NAEGR</name>
<evidence type="ECO:0000313" key="2">
    <source>
        <dbReference type="Proteomes" id="UP000006671"/>
    </source>
</evidence>
<dbReference type="GeneID" id="8854423"/>
<protein>
    <submittedName>
        <fullName evidence="1">Predicted protein</fullName>
    </submittedName>
</protein>